<feature type="signal peptide" evidence="1">
    <location>
        <begin position="1"/>
        <end position="19"/>
    </location>
</feature>
<gene>
    <name evidence="2" type="ORF">PanWU01x14_135900</name>
</gene>
<keyword evidence="1" id="KW-0732">Signal</keyword>
<dbReference type="Proteomes" id="UP000237105">
    <property type="component" value="Unassembled WGS sequence"/>
</dbReference>
<dbReference type="AlphaFoldDB" id="A0A2P5CPE1"/>
<organism evidence="2 3">
    <name type="scientific">Parasponia andersonii</name>
    <name type="common">Sponia andersonii</name>
    <dbReference type="NCBI Taxonomy" id="3476"/>
    <lineage>
        <taxon>Eukaryota</taxon>
        <taxon>Viridiplantae</taxon>
        <taxon>Streptophyta</taxon>
        <taxon>Embryophyta</taxon>
        <taxon>Tracheophyta</taxon>
        <taxon>Spermatophyta</taxon>
        <taxon>Magnoliopsida</taxon>
        <taxon>eudicotyledons</taxon>
        <taxon>Gunneridae</taxon>
        <taxon>Pentapetalae</taxon>
        <taxon>rosids</taxon>
        <taxon>fabids</taxon>
        <taxon>Rosales</taxon>
        <taxon>Cannabaceae</taxon>
        <taxon>Parasponia</taxon>
    </lineage>
</organism>
<keyword evidence="3" id="KW-1185">Reference proteome</keyword>
<evidence type="ECO:0000313" key="3">
    <source>
        <dbReference type="Proteomes" id="UP000237105"/>
    </source>
</evidence>
<protein>
    <submittedName>
        <fullName evidence="2">Uncharacterized protein</fullName>
    </submittedName>
</protein>
<proteinExistence type="predicted"/>
<dbReference type="OrthoDB" id="69646at2759"/>
<dbReference type="EMBL" id="JXTB01000109">
    <property type="protein sequence ID" value="PON62914.1"/>
    <property type="molecule type" value="Genomic_DNA"/>
</dbReference>
<evidence type="ECO:0000256" key="1">
    <source>
        <dbReference type="SAM" id="SignalP"/>
    </source>
</evidence>
<evidence type="ECO:0000313" key="2">
    <source>
        <dbReference type="EMBL" id="PON62914.1"/>
    </source>
</evidence>
<feature type="chain" id="PRO_5015179445" evidence="1">
    <location>
        <begin position="20"/>
        <end position="98"/>
    </location>
</feature>
<reference evidence="3" key="1">
    <citation type="submission" date="2016-06" db="EMBL/GenBank/DDBJ databases">
        <title>Parallel loss of symbiosis genes in relatives of nitrogen-fixing non-legume Parasponia.</title>
        <authorList>
            <person name="Van Velzen R."/>
            <person name="Holmer R."/>
            <person name="Bu F."/>
            <person name="Rutten L."/>
            <person name="Van Zeijl A."/>
            <person name="Liu W."/>
            <person name="Santuari L."/>
            <person name="Cao Q."/>
            <person name="Sharma T."/>
            <person name="Shen D."/>
            <person name="Roswanjaya Y."/>
            <person name="Wardhani T."/>
            <person name="Kalhor M.S."/>
            <person name="Jansen J."/>
            <person name="Van den Hoogen J."/>
            <person name="Gungor B."/>
            <person name="Hartog M."/>
            <person name="Hontelez J."/>
            <person name="Verver J."/>
            <person name="Yang W.-C."/>
            <person name="Schijlen E."/>
            <person name="Repin R."/>
            <person name="Schilthuizen M."/>
            <person name="Schranz E."/>
            <person name="Heidstra R."/>
            <person name="Miyata K."/>
            <person name="Fedorova E."/>
            <person name="Kohlen W."/>
            <person name="Bisseling T."/>
            <person name="Smit S."/>
            <person name="Geurts R."/>
        </authorList>
    </citation>
    <scope>NUCLEOTIDE SEQUENCE [LARGE SCALE GENOMIC DNA]</scope>
    <source>
        <strain evidence="3">cv. WU1-14</strain>
    </source>
</reference>
<accession>A0A2P5CPE1</accession>
<sequence length="98" mass="11010">MGLASTLVLLLLYLCLVLLDLENLKKHSKERLPIICFRDGGPPLPDFSRASLRGLVINHYNVSAGNVQYLQTGDKCYPLQKRLTFKMPYGQVGYVLSI</sequence>
<comment type="caution">
    <text evidence="2">The sequence shown here is derived from an EMBL/GenBank/DDBJ whole genome shotgun (WGS) entry which is preliminary data.</text>
</comment>
<name>A0A2P5CPE1_PARAD</name>